<dbReference type="Ensembl" id="ENSEBUT00000016813.1">
    <property type="protein sequence ID" value="ENSEBUP00000016237.1"/>
    <property type="gene ID" value="ENSEBUG00000010195.1"/>
</dbReference>
<keyword evidence="2" id="KW-0732">Signal</keyword>
<feature type="signal peptide" evidence="2">
    <location>
        <begin position="1"/>
        <end position="19"/>
    </location>
</feature>
<feature type="chain" id="PRO_5044680518" evidence="2">
    <location>
        <begin position="20"/>
        <end position="220"/>
    </location>
</feature>
<organism evidence="3 4">
    <name type="scientific">Eptatretus burgeri</name>
    <name type="common">Inshore hagfish</name>
    <dbReference type="NCBI Taxonomy" id="7764"/>
    <lineage>
        <taxon>Eukaryota</taxon>
        <taxon>Metazoa</taxon>
        <taxon>Chordata</taxon>
        <taxon>Craniata</taxon>
        <taxon>Vertebrata</taxon>
        <taxon>Cyclostomata</taxon>
        <taxon>Myxini</taxon>
        <taxon>Myxiniformes</taxon>
        <taxon>Myxinidae</taxon>
        <taxon>Eptatretinae</taxon>
        <taxon>Eptatretus</taxon>
    </lineage>
</organism>
<name>A0A8C4QIZ9_EPTBU</name>
<keyword evidence="4" id="KW-1185">Reference proteome</keyword>
<proteinExistence type="predicted"/>
<evidence type="ECO:0000313" key="3">
    <source>
        <dbReference type="Ensembl" id="ENSEBUP00000016227.1"/>
    </source>
</evidence>
<reference evidence="3" key="1">
    <citation type="submission" date="2025-05" db="UniProtKB">
        <authorList>
            <consortium name="Ensembl"/>
        </authorList>
    </citation>
    <scope>IDENTIFICATION</scope>
</reference>
<dbReference type="Ensembl" id="ENSEBUT00000016803.1">
    <property type="protein sequence ID" value="ENSEBUP00000016227.1"/>
    <property type="gene ID" value="ENSEBUG00000010195.1"/>
</dbReference>
<feature type="region of interest" description="Disordered" evidence="1">
    <location>
        <begin position="132"/>
        <end position="163"/>
    </location>
</feature>
<sequence>MKRTVFLVLASLCLTVCSGNTTCARQCNACNLGASHMLVCLLKCNDLLSSRSVWDDCRSTISAMSLDKRYGGFMSKNKGWKGWRVQDNYLRSRSAEDETLEEQESTMGLTWPSVEDEKGGHALTLQRIWKGVQHRTDESAQPGKEEEREEMDEGIDSGPSQELSHLEKRYGGFMRRVGRPGGKAKMHTVDEAMLNHYLTLLTQGHLTNLDQVILKDLLST</sequence>
<dbReference type="Proteomes" id="UP000694388">
    <property type="component" value="Unplaced"/>
</dbReference>
<evidence type="ECO:0000313" key="4">
    <source>
        <dbReference type="Proteomes" id="UP000694388"/>
    </source>
</evidence>
<dbReference type="AlphaFoldDB" id="A0A8C4QIZ9"/>
<accession>A0A8C4QIZ9</accession>
<protein>
    <submittedName>
        <fullName evidence="3">Uncharacterized protein</fullName>
    </submittedName>
</protein>
<feature type="compositionally biased region" description="Basic and acidic residues" evidence="1">
    <location>
        <begin position="134"/>
        <end position="146"/>
    </location>
</feature>
<evidence type="ECO:0000256" key="2">
    <source>
        <dbReference type="SAM" id="SignalP"/>
    </source>
</evidence>
<evidence type="ECO:0000256" key="1">
    <source>
        <dbReference type="SAM" id="MobiDB-lite"/>
    </source>
</evidence>
<dbReference type="OMA" id="MLLAGTC"/>